<dbReference type="Proteomes" id="UP001162131">
    <property type="component" value="Unassembled WGS sequence"/>
</dbReference>
<name>A0AAU9K9L1_9CILI</name>
<keyword evidence="2" id="KW-1185">Reference proteome</keyword>
<accession>A0AAU9K9L1</accession>
<protein>
    <submittedName>
        <fullName evidence="1">Uncharacterized protein</fullName>
    </submittedName>
</protein>
<sequence>MEGELFISVEAISIKKPKYCSFNKMENFMKYLYLSNNNESLKIELKNNPNELFINIQSNSAHLIKDIFNYLLIL</sequence>
<evidence type="ECO:0000313" key="2">
    <source>
        <dbReference type="Proteomes" id="UP001162131"/>
    </source>
</evidence>
<gene>
    <name evidence="1" type="ORF">BSTOLATCC_MIC59672</name>
</gene>
<comment type="caution">
    <text evidence="1">The sequence shown here is derived from an EMBL/GenBank/DDBJ whole genome shotgun (WGS) entry which is preliminary data.</text>
</comment>
<proteinExistence type="predicted"/>
<organism evidence="1 2">
    <name type="scientific">Blepharisma stoltei</name>
    <dbReference type="NCBI Taxonomy" id="1481888"/>
    <lineage>
        <taxon>Eukaryota</taxon>
        <taxon>Sar</taxon>
        <taxon>Alveolata</taxon>
        <taxon>Ciliophora</taxon>
        <taxon>Postciliodesmatophora</taxon>
        <taxon>Heterotrichea</taxon>
        <taxon>Heterotrichida</taxon>
        <taxon>Blepharismidae</taxon>
        <taxon>Blepharisma</taxon>
    </lineage>
</organism>
<evidence type="ECO:0000313" key="1">
    <source>
        <dbReference type="EMBL" id="CAG9333863.1"/>
    </source>
</evidence>
<reference evidence="1" key="1">
    <citation type="submission" date="2021-09" db="EMBL/GenBank/DDBJ databases">
        <authorList>
            <consortium name="AG Swart"/>
            <person name="Singh M."/>
            <person name="Singh A."/>
            <person name="Seah K."/>
            <person name="Emmerich C."/>
        </authorList>
    </citation>
    <scope>NUCLEOTIDE SEQUENCE</scope>
    <source>
        <strain evidence="1">ATCC30299</strain>
    </source>
</reference>
<dbReference type="EMBL" id="CAJZBQ010000057">
    <property type="protein sequence ID" value="CAG9333863.1"/>
    <property type="molecule type" value="Genomic_DNA"/>
</dbReference>
<dbReference type="AlphaFoldDB" id="A0AAU9K9L1"/>